<organism evidence="2 4">
    <name type="scientific">Didymodactylos carnosus</name>
    <dbReference type="NCBI Taxonomy" id="1234261"/>
    <lineage>
        <taxon>Eukaryota</taxon>
        <taxon>Metazoa</taxon>
        <taxon>Spiralia</taxon>
        <taxon>Gnathifera</taxon>
        <taxon>Rotifera</taxon>
        <taxon>Eurotatoria</taxon>
        <taxon>Bdelloidea</taxon>
        <taxon>Philodinida</taxon>
        <taxon>Philodinidae</taxon>
        <taxon>Didymodactylos</taxon>
    </lineage>
</organism>
<protein>
    <submittedName>
        <fullName evidence="2">Uncharacterized protein</fullName>
    </submittedName>
</protein>
<dbReference type="EMBL" id="CAJOBA010049637">
    <property type="protein sequence ID" value="CAF4226008.1"/>
    <property type="molecule type" value="Genomic_DNA"/>
</dbReference>
<feature type="region of interest" description="Disordered" evidence="1">
    <location>
        <begin position="1"/>
        <end position="32"/>
    </location>
</feature>
<gene>
    <name evidence="2" type="ORF">OVA965_LOCUS33895</name>
    <name evidence="3" type="ORF">TMI583_LOCUS34800</name>
</gene>
<comment type="caution">
    <text evidence="2">The sequence shown here is derived from an EMBL/GenBank/DDBJ whole genome shotgun (WGS) entry which is preliminary data.</text>
</comment>
<feature type="compositionally biased region" description="Acidic residues" evidence="1">
    <location>
        <begin position="1"/>
        <end position="18"/>
    </location>
</feature>
<evidence type="ECO:0000313" key="2">
    <source>
        <dbReference type="EMBL" id="CAF1427058.1"/>
    </source>
</evidence>
<reference evidence="2" key="1">
    <citation type="submission" date="2021-02" db="EMBL/GenBank/DDBJ databases">
        <authorList>
            <person name="Nowell W R."/>
        </authorList>
    </citation>
    <scope>NUCLEOTIDE SEQUENCE</scope>
</reference>
<accession>A0A8S2FCP3</accession>
<evidence type="ECO:0000313" key="4">
    <source>
        <dbReference type="Proteomes" id="UP000677228"/>
    </source>
</evidence>
<dbReference type="Proteomes" id="UP000677228">
    <property type="component" value="Unassembled WGS sequence"/>
</dbReference>
<evidence type="ECO:0000313" key="3">
    <source>
        <dbReference type="EMBL" id="CAF4226008.1"/>
    </source>
</evidence>
<evidence type="ECO:0000256" key="1">
    <source>
        <dbReference type="SAM" id="MobiDB-lite"/>
    </source>
</evidence>
<proteinExistence type="predicted"/>
<dbReference type="EMBL" id="CAJNOK010027862">
    <property type="protein sequence ID" value="CAF1427058.1"/>
    <property type="molecule type" value="Genomic_DNA"/>
</dbReference>
<sequence length="91" mass="10321">MSDECDSEEGESAEDESTDAGNREQADSDWQNEEIALEKYNKCLLLSDSYPGQCQEETYEPKNCGGKKSERLEIRKHTTNDLQLLVISTDK</sequence>
<name>A0A8S2FCP3_9BILA</name>
<dbReference type="Proteomes" id="UP000682733">
    <property type="component" value="Unassembled WGS sequence"/>
</dbReference>
<dbReference type="AlphaFoldDB" id="A0A8S2FCP3"/>